<feature type="region of interest" description="Disordered" evidence="2">
    <location>
        <begin position="28"/>
        <end position="63"/>
    </location>
</feature>
<dbReference type="AlphaFoldDB" id="A0A0D6A409"/>
<organism evidence="3 4">
    <name type="scientific">Lactobacillus acetotolerans</name>
    <dbReference type="NCBI Taxonomy" id="1600"/>
    <lineage>
        <taxon>Bacteria</taxon>
        <taxon>Bacillati</taxon>
        <taxon>Bacillota</taxon>
        <taxon>Bacilli</taxon>
        <taxon>Lactobacillales</taxon>
        <taxon>Lactobacillaceae</taxon>
        <taxon>Lactobacillus</taxon>
    </lineage>
</organism>
<dbReference type="EMBL" id="AP014808">
    <property type="protein sequence ID" value="BAQ57476.1"/>
    <property type="molecule type" value="Genomic_DNA"/>
</dbReference>
<sequence>MTNINKPFYKKVLTITIAGLIATTVVGCSNNKSKNSNNTQTTQKVNKTNSKKKSSKITSQKNALRKNYNKIKIGDVTNRADGGSTIKAVKKILGNPDSTTTTTVKAYKAKS</sequence>
<dbReference type="Gene3D" id="3.30.1450.10">
    <property type="match status" value="1"/>
</dbReference>
<proteinExistence type="predicted"/>
<evidence type="ECO:0000256" key="1">
    <source>
        <dbReference type="ARBA" id="ARBA00022729"/>
    </source>
</evidence>
<evidence type="ECO:0000256" key="2">
    <source>
        <dbReference type="SAM" id="MobiDB-lite"/>
    </source>
</evidence>
<name>A0A0D6A409_9LACO</name>
<feature type="compositionally biased region" description="Low complexity" evidence="2">
    <location>
        <begin position="28"/>
        <end position="48"/>
    </location>
</feature>
<dbReference type="KEGG" id="lae:LBAT_1087"/>
<evidence type="ECO:0000313" key="4">
    <source>
        <dbReference type="Proteomes" id="UP000035709"/>
    </source>
</evidence>
<dbReference type="STRING" id="1600.LBAT_1087"/>
<protein>
    <submittedName>
        <fullName evidence="3">Uncharacterized protein</fullName>
    </submittedName>
</protein>
<reference evidence="3 4" key="1">
    <citation type="submission" date="2015-03" db="EMBL/GenBank/DDBJ databases">
        <title>Complete genome sequence of Lactobacillus acetotolerans NBRC 13120.</title>
        <authorList>
            <person name="Toh H."/>
            <person name="Morita H."/>
            <person name="Fujita N."/>
        </authorList>
    </citation>
    <scope>NUCLEOTIDE SEQUENCE [LARGE SCALE GENOMIC DNA]</scope>
    <source>
        <strain evidence="3 4">NBRC 13120</strain>
    </source>
</reference>
<dbReference type="PATRIC" id="fig|1600.4.peg.1111"/>
<dbReference type="Proteomes" id="UP000035709">
    <property type="component" value="Chromosome"/>
</dbReference>
<evidence type="ECO:0000313" key="3">
    <source>
        <dbReference type="EMBL" id="BAQ57476.1"/>
    </source>
</evidence>
<dbReference type="PROSITE" id="PS51257">
    <property type="entry name" value="PROKAR_LIPOPROTEIN"/>
    <property type="match status" value="1"/>
</dbReference>
<accession>A0A0D6A409</accession>
<dbReference type="InterPro" id="IPR037873">
    <property type="entry name" value="BamE-like"/>
</dbReference>
<keyword evidence="1" id="KW-0732">Signal</keyword>
<keyword evidence="4" id="KW-1185">Reference proteome</keyword>
<gene>
    <name evidence="3" type="ORF">LBAT_1087</name>
</gene>
<dbReference type="InterPro" id="IPR024418">
    <property type="entry name" value="DUF3862"/>
</dbReference>
<dbReference type="Pfam" id="PF12978">
    <property type="entry name" value="DUF3862"/>
    <property type="match status" value="1"/>
</dbReference>